<feature type="binding site" description="M1 metal binding site" evidence="13">
    <location>
        <position position="172"/>
    </location>
    <ligand>
        <name>Zn(2+)</name>
        <dbReference type="ChEBI" id="CHEBI:29105"/>
    </ligand>
</feature>
<dbReference type="GO" id="GO:0046872">
    <property type="term" value="F:metal ion binding"/>
    <property type="evidence" value="ECO:0007669"/>
    <property type="project" value="UniProtKB-KW"/>
</dbReference>
<evidence type="ECO:0000256" key="13">
    <source>
        <dbReference type="HAMAP-Rule" id="MF_00548"/>
    </source>
</evidence>
<feature type="transmembrane region" description="Helical" evidence="13">
    <location>
        <begin position="190"/>
        <end position="213"/>
    </location>
</feature>
<evidence type="ECO:0000256" key="4">
    <source>
        <dbReference type="ARBA" id="ARBA00022475"/>
    </source>
</evidence>
<evidence type="ECO:0000256" key="7">
    <source>
        <dbReference type="ARBA" id="ARBA00022833"/>
    </source>
</evidence>
<keyword evidence="12 13" id="KW-0472">Membrane</keyword>
<dbReference type="InterPro" id="IPR023498">
    <property type="entry name" value="Zn_transptr_ZupT"/>
</dbReference>
<feature type="binding site" description="M2 metal binding site" evidence="13">
    <location>
        <position position="201"/>
    </location>
    <ligand>
        <name>Fe(2+)</name>
        <dbReference type="ChEBI" id="CHEBI:29033"/>
    </ligand>
</feature>
<feature type="binding site" description="M1 metal binding site" evidence="13">
    <location>
        <position position="143"/>
    </location>
    <ligand>
        <name>Zn(2+)</name>
        <dbReference type="ChEBI" id="CHEBI:29105"/>
    </ligand>
</feature>
<dbReference type="OrthoDB" id="9787346at2"/>
<feature type="transmembrane region" description="Helical" evidence="13">
    <location>
        <begin position="42"/>
        <end position="59"/>
    </location>
</feature>
<keyword evidence="8 13" id="KW-0864">Zinc transport</keyword>
<keyword evidence="9 13" id="KW-1133">Transmembrane helix</keyword>
<comment type="caution">
    <text evidence="14">The sequence shown here is derived from an EMBL/GenBank/DDBJ whole genome shotgun (WGS) entry which is preliminary data.</text>
</comment>
<dbReference type="GO" id="GO:0005886">
    <property type="term" value="C:plasma membrane"/>
    <property type="evidence" value="ECO:0007669"/>
    <property type="project" value="UniProtKB-SubCell"/>
</dbReference>
<dbReference type="PANTHER" id="PTHR11040:SF205">
    <property type="entry name" value="ZINC TRANSPORTER ZUPT"/>
    <property type="match status" value="1"/>
</dbReference>
<dbReference type="HAMAP" id="MF_00548">
    <property type="entry name" value="ZupT"/>
    <property type="match status" value="1"/>
</dbReference>
<dbReference type="Proteomes" id="UP000275348">
    <property type="component" value="Unassembled WGS sequence"/>
</dbReference>
<evidence type="ECO:0000256" key="8">
    <source>
        <dbReference type="ARBA" id="ARBA00022906"/>
    </source>
</evidence>
<keyword evidence="10" id="KW-0408">Iron</keyword>
<keyword evidence="3 13" id="KW-0813">Transport</keyword>
<feature type="binding site" description="M1 metal binding site" evidence="13">
    <location>
        <position position="168"/>
    </location>
    <ligand>
        <name>Zn(2+)</name>
        <dbReference type="ChEBI" id="CHEBI:29105"/>
    </ligand>
</feature>
<feature type="binding site" description="M2 metal binding site" evidence="13">
    <location>
        <position position="169"/>
    </location>
    <ligand>
        <name>Fe(2+)</name>
        <dbReference type="ChEBI" id="CHEBI:29033"/>
    </ligand>
</feature>
<feature type="binding site" description="M2 metal binding site" evidence="13">
    <location>
        <position position="140"/>
    </location>
    <ligand>
        <name>Fe(2+)</name>
        <dbReference type="ChEBI" id="CHEBI:29033"/>
    </ligand>
</feature>
<comment type="function">
    <text evidence="13">Mediates zinc uptake. May also transport other divalent cations.</text>
</comment>
<dbReference type="RefSeq" id="WP_121934055.1">
    <property type="nucleotide sequence ID" value="NZ_RDOJ01000004.1"/>
</dbReference>
<feature type="transmembrane region" description="Helical" evidence="13">
    <location>
        <begin position="12"/>
        <end position="35"/>
    </location>
</feature>
<evidence type="ECO:0000256" key="9">
    <source>
        <dbReference type="ARBA" id="ARBA00022989"/>
    </source>
</evidence>
<evidence type="ECO:0000313" key="15">
    <source>
        <dbReference type="Proteomes" id="UP000275348"/>
    </source>
</evidence>
<evidence type="ECO:0000256" key="10">
    <source>
        <dbReference type="ARBA" id="ARBA00023004"/>
    </source>
</evidence>
<keyword evidence="6" id="KW-0479">Metal-binding</keyword>
<evidence type="ECO:0000256" key="6">
    <source>
        <dbReference type="ARBA" id="ARBA00022723"/>
    </source>
</evidence>
<keyword evidence="7 13" id="KW-0862">Zinc</keyword>
<keyword evidence="15" id="KW-1185">Reference proteome</keyword>
<evidence type="ECO:0000256" key="2">
    <source>
        <dbReference type="ARBA" id="ARBA00009703"/>
    </source>
</evidence>
<evidence type="ECO:0000256" key="11">
    <source>
        <dbReference type="ARBA" id="ARBA00023065"/>
    </source>
</evidence>
<sequence>MNLTFNLDENFYYAFGLTVLAGLCTGLGGLLSLLYRKFNPKFLGIMLGLSAGVMLYVSFIEIFNKAKIALIFEFGEKLGYIYTVIGFFAGMLSIILIDKLIPSHNNDHDECDSDTTIKGNQNQKLLRLGVFSAIALAIHNFPEGLATFMSAIKDPTYGISIAFAVAVHNIPEGIAVAIPIYYATKSRNKAFWYSFLSGLAEPVGALIGYFILMQFFDDSAFGIVFSAVAGIMVYISLNELIPTAREYAGQRLTMIGVIVGMMIMAISLLLFL</sequence>
<feature type="transmembrane region" description="Helical" evidence="13">
    <location>
        <begin position="219"/>
        <end position="240"/>
    </location>
</feature>
<accession>A0A3L9MM24</accession>
<dbReference type="PANTHER" id="PTHR11040">
    <property type="entry name" value="ZINC/IRON TRANSPORTER"/>
    <property type="match status" value="1"/>
</dbReference>
<evidence type="ECO:0000313" key="14">
    <source>
        <dbReference type="EMBL" id="RLZ11749.1"/>
    </source>
</evidence>
<keyword evidence="4 13" id="KW-1003">Cell membrane</keyword>
<feature type="transmembrane region" description="Helical" evidence="13">
    <location>
        <begin position="79"/>
        <end position="97"/>
    </location>
</feature>
<feature type="binding site" description="M2 metal binding site" evidence="13">
    <location>
        <position position="172"/>
    </location>
    <ligand>
        <name>Fe(2+)</name>
        <dbReference type="ChEBI" id="CHEBI:29033"/>
    </ligand>
</feature>
<dbReference type="GO" id="GO:0005385">
    <property type="term" value="F:zinc ion transmembrane transporter activity"/>
    <property type="evidence" value="ECO:0007669"/>
    <property type="project" value="UniProtKB-UniRule"/>
</dbReference>
<organism evidence="14 15">
    <name type="scientific">Faecalibacter macacae</name>
    <dbReference type="NCBI Taxonomy" id="1859289"/>
    <lineage>
        <taxon>Bacteria</taxon>
        <taxon>Pseudomonadati</taxon>
        <taxon>Bacteroidota</taxon>
        <taxon>Flavobacteriia</taxon>
        <taxon>Flavobacteriales</taxon>
        <taxon>Weeksellaceae</taxon>
        <taxon>Faecalibacter</taxon>
    </lineage>
</organism>
<evidence type="ECO:0000256" key="1">
    <source>
        <dbReference type="ARBA" id="ARBA00004651"/>
    </source>
</evidence>
<keyword evidence="5 13" id="KW-0812">Transmembrane</keyword>
<comment type="catalytic activity">
    <reaction evidence="13">
        <text>Zn(2+)(in) = Zn(2+)(out)</text>
        <dbReference type="Rhea" id="RHEA:29351"/>
        <dbReference type="ChEBI" id="CHEBI:29105"/>
    </reaction>
</comment>
<dbReference type="InterPro" id="IPR003689">
    <property type="entry name" value="ZIP"/>
</dbReference>
<comment type="similarity">
    <text evidence="2 13">Belongs to the ZIP transporter (TC 2.A.5) family. ZupT subfamily.</text>
</comment>
<dbReference type="EMBL" id="RDOJ01000004">
    <property type="protein sequence ID" value="RLZ11749.1"/>
    <property type="molecule type" value="Genomic_DNA"/>
</dbReference>
<evidence type="ECO:0000256" key="3">
    <source>
        <dbReference type="ARBA" id="ARBA00022448"/>
    </source>
</evidence>
<evidence type="ECO:0000256" key="12">
    <source>
        <dbReference type="ARBA" id="ARBA00023136"/>
    </source>
</evidence>
<gene>
    <name evidence="13 14" type="primary">zupT</name>
    <name evidence="14" type="ORF">EAH69_04840</name>
</gene>
<reference evidence="14 15" key="1">
    <citation type="submission" date="2018-10" db="EMBL/GenBank/DDBJ databases">
        <authorList>
            <person name="Chen X."/>
        </authorList>
    </citation>
    <scope>NUCLEOTIDE SEQUENCE [LARGE SCALE GENOMIC DNA]</scope>
    <source>
        <strain evidence="14 15">YIM 102668</strain>
    </source>
</reference>
<dbReference type="AlphaFoldDB" id="A0A3L9MM24"/>
<proteinExistence type="inferred from homology"/>
<keyword evidence="11 13" id="KW-0406">Ion transport</keyword>
<dbReference type="Pfam" id="PF02535">
    <property type="entry name" value="Zip"/>
    <property type="match status" value="1"/>
</dbReference>
<feature type="transmembrane region" description="Helical" evidence="13">
    <location>
        <begin position="161"/>
        <end position="183"/>
    </location>
</feature>
<feature type="binding site" description="M2 metal binding site" evidence="13">
    <location>
        <position position="143"/>
    </location>
    <ligand>
        <name>Fe(2+)</name>
        <dbReference type="ChEBI" id="CHEBI:29033"/>
    </ligand>
</feature>
<protein>
    <recommendedName>
        <fullName evidence="13">Zinc transporter ZupT</fullName>
    </recommendedName>
</protein>
<evidence type="ECO:0000256" key="5">
    <source>
        <dbReference type="ARBA" id="ARBA00022692"/>
    </source>
</evidence>
<feature type="transmembrane region" description="Helical" evidence="13">
    <location>
        <begin position="252"/>
        <end position="271"/>
    </location>
</feature>
<dbReference type="NCBIfam" id="NF003243">
    <property type="entry name" value="PRK04201.1"/>
    <property type="match status" value="1"/>
</dbReference>
<comment type="subcellular location">
    <subcellularLocation>
        <location evidence="1 13">Cell membrane</location>
        <topology evidence="1 13">Multi-pass membrane protein</topology>
    </subcellularLocation>
</comment>
<feature type="transmembrane region" description="Helical" evidence="13">
    <location>
        <begin position="125"/>
        <end position="141"/>
    </location>
</feature>
<name>A0A3L9MM24_9FLAO</name>